<keyword evidence="2" id="KW-1133">Transmembrane helix</keyword>
<keyword evidence="2" id="KW-0472">Membrane</keyword>
<keyword evidence="4" id="KW-1185">Reference proteome</keyword>
<evidence type="ECO:0000313" key="3">
    <source>
        <dbReference type="EMBL" id="MBR7744763.1"/>
    </source>
</evidence>
<proteinExistence type="predicted"/>
<keyword evidence="2" id="KW-0812">Transmembrane</keyword>
<feature type="transmembrane region" description="Helical" evidence="2">
    <location>
        <begin position="117"/>
        <end position="140"/>
    </location>
</feature>
<dbReference type="AlphaFoldDB" id="A0A941DA25"/>
<protein>
    <recommendedName>
        <fullName evidence="5">DUF1700 domain-containing protein</fullName>
    </recommendedName>
</protein>
<feature type="transmembrane region" description="Helical" evidence="2">
    <location>
        <begin position="177"/>
        <end position="196"/>
    </location>
</feature>
<dbReference type="RefSeq" id="WP_211604282.1">
    <property type="nucleotide sequence ID" value="NZ_JAGSNF010000023.1"/>
</dbReference>
<reference evidence="3" key="1">
    <citation type="submission" date="2021-04" db="EMBL/GenBank/DDBJ databases">
        <title>Phycicoccus avicenniae sp. nov., a novel endophytic actinomycetes isolated from branch of Avicennia mariana.</title>
        <authorList>
            <person name="Tuo L."/>
        </authorList>
    </citation>
    <scope>NUCLEOTIDE SEQUENCE</scope>
    <source>
        <strain evidence="3">BSK3Z-2</strain>
    </source>
</reference>
<evidence type="ECO:0000256" key="1">
    <source>
        <dbReference type="SAM" id="MobiDB-lite"/>
    </source>
</evidence>
<comment type="caution">
    <text evidence="3">The sequence shown here is derived from an EMBL/GenBank/DDBJ whole genome shotgun (WGS) entry which is preliminary data.</text>
</comment>
<name>A0A941DA25_9MICO</name>
<evidence type="ECO:0000313" key="4">
    <source>
        <dbReference type="Proteomes" id="UP000677016"/>
    </source>
</evidence>
<gene>
    <name evidence="3" type="ORF">KC207_15810</name>
</gene>
<accession>A0A941DA25</accession>
<feature type="transmembrane region" description="Helical" evidence="2">
    <location>
        <begin position="87"/>
        <end position="111"/>
    </location>
</feature>
<evidence type="ECO:0000256" key="2">
    <source>
        <dbReference type="SAM" id="Phobius"/>
    </source>
</evidence>
<evidence type="ECO:0008006" key="5">
    <source>
        <dbReference type="Google" id="ProtNLM"/>
    </source>
</evidence>
<dbReference type="EMBL" id="JAGSNF010000023">
    <property type="protein sequence ID" value="MBR7744763.1"/>
    <property type="molecule type" value="Genomic_DNA"/>
</dbReference>
<dbReference type="Proteomes" id="UP000677016">
    <property type="component" value="Unassembled WGS sequence"/>
</dbReference>
<feature type="transmembrane region" description="Helical" evidence="2">
    <location>
        <begin position="152"/>
        <end position="171"/>
    </location>
</feature>
<dbReference type="Pfam" id="PF22564">
    <property type="entry name" value="HAAS"/>
    <property type="match status" value="1"/>
</dbReference>
<feature type="region of interest" description="Disordered" evidence="1">
    <location>
        <begin position="201"/>
        <end position="221"/>
    </location>
</feature>
<sequence length="221" mass="23223">MTAAIDHPLAAAYLRDLELMLHGLDPLSRTEVLEGVREHLAAALGPEPSGEQVRAVLADLGPPASIADEAYADRPPRTVAPAEPARWPAVVASTLNGIGLLLFVPLLFVRATSPSELLLGIPVLLLPWVVIAVLSAMGAVWTTRQKATSAALGPTTLVAVVLLTQAFFVVLGPSPVTWLPVAVVLGASGTILYRLSRRALRGPEGRPSPSLVTDDVARPRP</sequence>
<organism evidence="3 4">
    <name type="scientific">Phycicoccus avicenniae</name>
    <dbReference type="NCBI Taxonomy" id="2828860"/>
    <lineage>
        <taxon>Bacteria</taxon>
        <taxon>Bacillati</taxon>
        <taxon>Actinomycetota</taxon>
        <taxon>Actinomycetes</taxon>
        <taxon>Micrococcales</taxon>
        <taxon>Intrasporangiaceae</taxon>
        <taxon>Phycicoccus</taxon>
    </lineage>
</organism>